<dbReference type="OrthoDB" id="272739at2759"/>
<sequence>MRELAQLPRYRDPITRSVARLLLRSLQEQHRAPSSTVIEFEARFGQQVGLSSTHRHEFPVAVATTAVIDSLHNNLYTFESGVTRPIMAGVELALMRHGIASSSDIHDRGPRYAVDGVTLSWGSEKRLLCDTGTLVEMQHRARRAGGSGSNASSSSPVELRNPFLFQYAILMQSAWEKKRIARADVCCPGWCADLRFSVAAEVAIPIDPFEMVATPPELMRYRNRASLPVSPFFTIYLTQSLTSYDLLWHPSHSLSTFCRPSDVARLGRGTVIPTPAPFLTRHSRKRKTYARQSGLRSPATSPSHVHEIEVEVNVKAVLQAWKKAYGGAAASAYLSSAELVSTTVAGTSHDIAPSAPLRADQITDAEVRAFALAEREDPFLLRVAEEYMALLQFIGQLRTVV</sequence>
<gene>
    <name evidence="5" type="ORF">ABB37_07115</name>
</gene>
<dbReference type="GO" id="GO:0140818">
    <property type="term" value="F:mRNA 5'-triphosphate monophosphatase activity"/>
    <property type="evidence" value="ECO:0007669"/>
    <property type="project" value="UniProtKB-EC"/>
</dbReference>
<dbReference type="GeneID" id="26907401"/>
<dbReference type="GO" id="GO:0004651">
    <property type="term" value="F:polynucleotide 5'-phosphatase activity"/>
    <property type="evidence" value="ECO:0007669"/>
    <property type="project" value="InterPro"/>
</dbReference>
<proteinExistence type="predicted"/>
<organism evidence="5 6">
    <name type="scientific">Leptomonas pyrrhocoris</name>
    <name type="common">Firebug parasite</name>
    <dbReference type="NCBI Taxonomy" id="157538"/>
    <lineage>
        <taxon>Eukaryota</taxon>
        <taxon>Discoba</taxon>
        <taxon>Euglenozoa</taxon>
        <taxon>Kinetoplastea</taxon>
        <taxon>Metakinetoplastina</taxon>
        <taxon>Trypanosomatida</taxon>
        <taxon>Trypanosomatidae</taxon>
        <taxon>Leishmaniinae</taxon>
        <taxon>Leptomonas</taxon>
    </lineage>
</organism>
<reference evidence="5 6" key="1">
    <citation type="submission" date="2015-07" db="EMBL/GenBank/DDBJ databases">
        <title>High-quality genome of monoxenous trypanosomatid Leptomonas pyrrhocoris.</title>
        <authorList>
            <person name="Flegontov P."/>
            <person name="Butenko A."/>
            <person name="Firsov S."/>
            <person name="Vlcek C."/>
            <person name="Logacheva M.D."/>
            <person name="Field M."/>
            <person name="Filatov D."/>
            <person name="Flegontova O."/>
            <person name="Gerasimov E."/>
            <person name="Jackson A.P."/>
            <person name="Kelly S."/>
            <person name="Opperdoes F."/>
            <person name="O'Reilly A."/>
            <person name="Votypka J."/>
            <person name="Yurchenko V."/>
            <person name="Lukes J."/>
        </authorList>
    </citation>
    <scope>NUCLEOTIDE SEQUENCE [LARGE SCALE GENOMIC DNA]</scope>
    <source>
        <strain evidence="5">H10</strain>
    </source>
</reference>
<dbReference type="AlphaFoldDB" id="A0A0N0VE24"/>
<keyword evidence="1" id="KW-0507">mRNA processing</keyword>
<dbReference type="SUPFAM" id="SSF55154">
    <property type="entry name" value="CYTH-like phosphatases"/>
    <property type="match status" value="1"/>
</dbReference>
<evidence type="ECO:0000256" key="1">
    <source>
        <dbReference type="ARBA" id="ARBA00022664"/>
    </source>
</evidence>
<evidence type="ECO:0000313" key="5">
    <source>
        <dbReference type="EMBL" id="KPA77202.1"/>
    </source>
</evidence>
<evidence type="ECO:0000256" key="2">
    <source>
        <dbReference type="ARBA" id="ARBA00022801"/>
    </source>
</evidence>
<dbReference type="OMA" id="CPGWCAD"/>
<dbReference type="Proteomes" id="UP000037923">
    <property type="component" value="Unassembled WGS sequence"/>
</dbReference>
<evidence type="ECO:0000256" key="3">
    <source>
        <dbReference type="ARBA" id="ARBA00035028"/>
    </source>
</evidence>
<keyword evidence="6" id="KW-1185">Reference proteome</keyword>
<dbReference type="Gene3D" id="3.20.100.10">
    <property type="entry name" value="mRNA triphosphatase Cet1-like"/>
    <property type="match status" value="2"/>
</dbReference>
<dbReference type="InterPro" id="IPR037009">
    <property type="entry name" value="mRNA_triPase_Cet1_sf"/>
</dbReference>
<dbReference type="EC" id="3.6.1.74" evidence="3"/>
<protein>
    <recommendedName>
        <fullName evidence="3">mRNA 5'-phosphatase</fullName>
        <ecNumber evidence="3">3.6.1.74</ecNumber>
    </recommendedName>
</protein>
<dbReference type="VEuPathDB" id="TriTrypDB:LpyrH10_17_0470"/>
<evidence type="ECO:0000256" key="4">
    <source>
        <dbReference type="ARBA" id="ARBA00047740"/>
    </source>
</evidence>
<name>A0A0N0VE24_LEPPY</name>
<comment type="caution">
    <text evidence="5">The sequence shown here is derived from an EMBL/GenBank/DDBJ whole genome shotgun (WGS) entry which is preliminary data.</text>
</comment>
<dbReference type="EMBL" id="LGTL01000017">
    <property type="protein sequence ID" value="KPA77202.1"/>
    <property type="molecule type" value="Genomic_DNA"/>
</dbReference>
<dbReference type="RefSeq" id="XP_015655641.1">
    <property type="nucleotide sequence ID" value="XM_015805635.1"/>
</dbReference>
<dbReference type="GO" id="GO:0006397">
    <property type="term" value="P:mRNA processing"/>
    <property type="evidence" value="ECO:0007669"/>
    <property type="project" value="UniProtKB-KW"/>
</dbReference>
<keyword evidence="2" id="KW-0378">Hydrolase</keyword>
<accession>A0A0N0VE24</accession>
<comment type="catalytic activity">
    <reaction evidence="4">
        <text>a 5'-end triphospho-ribonucleoside in mRNA + H2O = a 5'-end diphospho-ribonucleoside in mRNA + phosphate + H(+)</text>
        <dbReference type="Rhea" id="RHEA:67004"/>
        <dbReference type="Rhea" id="RHEA-COMP:17164"/>
        <dbReference type="Rhea" id="RHEA-COMP:17165"/>
        <dbReference type="ChEBI" id="CHEBI:15377"/>
        <dbReference type="ChEBI" id="CHEBI:15378"/>
        <dbReference type="ChEBI" id="CHEBI:43474"/>
        <dbReference type="ChEBI" id="CHEBI:167616"/>
        <dbReference type="ChEBI" id="CHEBI:167618"/>
        <dbReference type="EC" id="3.6.1.74"/>
    </reaction>
    <physiologicalReaction direction="left-to-right" evidence="4">
        <dbReference type="Rhea" id="RHEA:67005"/>
    </physiologicalReaction>
</comment>
<dbReference type="InterPro" id="IPR033469">
    <property type="entry name" value="CYTH-like_dom_sf"/>
</dbReference>
<evidence type="ECO:0000313" key="6">
    <source>
        <dbReference type="Proteomes" id="UP000037923"/>
    </source>
</evidence>